<organism evidence="2 3">
    <name type="scientific">Stylosanthes scabra</name>
    <dbReference type="NCBI Taxonomy" id="79078"/>
    <lineage>
        <taxon>Eukaryota</taxon>
        <taxon>Viridiplantae</taxon>
        <taxon>Streptophyta</taxon>
        <taxon>Embryophyta</taxon>
        <taxon>Tracheophyta</taxon>
        <taxon>Spermatophyta</taxon>
        <taxon>Magnoliopsida</taxon>
        <taxon>eudicotyledons</taxon>
        <taxon>Gunneridae</taxon>
        <taxon>Pentapetalae</taxon>
        <taxon>rosids</taxon>
        <taxon>fabids</taxon>
        <taxon>Fabales</taxon>
        <taxon>Fabaceae</taxon>
        <taxon>Papilionoideae</taxon>
        <taxon>50 kb inversion clade</taxon>
        <taxon>dalbergioids sensu lato</taxon>
        <taxon>Dalbergieae</taxon>
        <taxon>Pterocarpus clade</taxon>
        <taxon>Stylosanthes</taxon>
    </lineage>
</organism>
<proteinExistence type="predicted"/>
<keyword evidence="1" id="KW-0175">Coiled coil</keyword>
<protein>
    <submittedName>
        <fullName evidence="2">Uncharacterized protein</fullName>
    </submittedName>
</protein>
<evidence type="ECO:0000313" key="3">
    <source>
        <dbReference type="Proteomes" id="UP001341840"/>
    </source>
</evidence>
<dbReference type="EMBL" id="JASCZI010211525">
    <property type="protein sequence ID" value="MED6193764.1"/>
    <property type="molecule type" value="Genomic_DNA"/>
</dbReference>
<sequence length="225" mass="25790">MAHNNNYETTVDEAATVDHLRALSAGIRLNEQPRRYPYTRRSWADRPDIVMRTINIAGRHTTGTSCKAILLRSPLPLFTLYLDRVANMISCTHYDAEIEYVRDWSRVVLTIRRPPHSPAWISEGDGDNPNRRRHTPFHCGHPAWSSLEAMSAAGKRCGGACMDDALRVPCVNYDLNNELLEDARAVNEELRAQNSRVNREFMNYRDGYPYDARESSNSSEEYYLP</sequence>
<keyword evidence="3" id="KW-1185">Reference proteome</keyword>
<reference evidence="2 3" key="1">
    <citation type="journal article" date="2023" name="Plants (Basel)">
        <title>Bridging the Gap: Combining Genomics and Transcriptomics Approaches to Understand Stylosanthes scabra, an Orphan Legume from the Brazilian Caatinga.</title>
        <authorList>
            <person name="Ferreira-Neto J.R.C."/>
            <person name="da Silva M.D."/>
            <person name="Binneck E."/>
            <person name="de Melo N.F."/>
            <person name="da Silva R.H."/>
            <person name="de Melo A.L.T.M."/>
            <person name="Pandolfi V."/>
            <person name="Bustamante F.O."/>
            <person name="Brasileiro-Vidal A.C."/>
            <person name="Benko-Iseppon A.M."/>
        </authorList>
    </citation>
    <scope>NUCLEOTIDE SEQUENCE [LARGE SCALE GENOMIC DNA]</scope>
    <source>
        <tissue evidence="2">Leaves</tissue>
    </source>
</reference>
<name>A0ABU6X948_9FABA</name>
<comment type="caution">
    <text evidence="2">The sequence shown here is derived from an EMBL/GenBank/DDBJ whole genome shotgun (WGS) entry which is preliminary data.</text>
</comment>
<accession>A0ABU6X948</accession>
<gene>
    <name evidence="2" type="ORF">PIB30_022552</name>
</gene>
<feature type="coiled-coil region" evidence="1">
    <location>
        <begin position="173"/>
        <end position="200"/>
    </location>
</feature>
<evidence type="ECO:0000256" key="1">
    <source>
        <dbReference type="SAM" id="Coils"/>
    </source>
</evidence>
<dbReference type="Proteomes" id="UP001341840">
    <property type="component" value="Unassembled WGS sequence"/>
</dbReference>
<evidence type="ECO:0000313" key="2">
    <source>
        <dbReference type="EMBL" id="MED6193764.1"/>
    </source>
</evidence>